<accession>A0A3P6RQJ7</accession>
<evidence type="ECO:0000313" key="1">
    <source>
        <dbReference type="EMBL" id="VDK46011.1"/>
    </source>
</evidence>
<dbReference type="OrthoDB" id="5873669at2759"/>
<name>A0A3P6RQJ7_ANISI</name>
<dbReference type="Proteomes" id="UP000267096">
    <property type="component" value="Unassembled WGS sequence"/>
</dbReference>
<dbReference type="AlphaFoldDB" id="A0A3P6RQJ7"/>
<protein>
    <submittedName>
        <fullName evidence="1">Uncharacterized protein</fullName>
    </submittedName>
</protein>
<organism evidence="1 2">
    <name type="scientific">Anisakis simplex</name>
    <name type="common">Herring worm</name>
    <dbReference type="NCBI Taxonomy" id="6269"/>
    <lineage>
        <taxon>Eukaryota</taxon>
        <taxon>Metazoa</taxon>
        <taxon>Ecdysozoa</taxon>
        <taxon>Nematoda</taxon>
        <taxon>Chromadorea</taxon>
        <taxon>Rhabditida</taxon>
        <taxon>Spirurina</taxon>
        <taxon>Ascaridomorpha</taxon>
        <taxon>Ascaridoidea</taxon>
        <taxon>Anisakidae</taxon>
        <taxon>Anisakis</taxon>
        <taxon>Anisakis simplex complex</taxon>
    </lineage>
</organism>
<evidence type="ECO:0000313" key="2">
    <source>
        <dbReference type="Proteomes" id="UP000267096"/>
    </source>
</evidence>
<gene>
    <name evidence="1" type="ORF">ASIM_LOCUS11875</name>
</gene>
<sequence length="93" mass="10810">MCRCLWPQEKDECLRPYHVENTPSHPICQVKQRWASLVLGLETAWESQVLSIAFCWISQNVMLKGVRARKTRLRSIVLQQSIDTATVTSDFYI</sequence>
<reference evidence="1 2" key="1">
    <citation type="submission" date="2018-11" db="EMBL/GenBank/DDBJ databases">
        <authorList>
            <consortium name="Pathogen Informatics"/>
        </authorList>
    </citation>
    <scope>NUCLEOTIDE SEQUENCE [LARGE SCALE GENOMIC DNA]</scope>
</reference>
<keyword evidence="2" id="KW-1185">Reference proteome</keyword>
<proteinExistence type="predicted"/>
<dbReference type="EMBL" id="UYRR01031111">
    <property type="protein sequence ID" value="VDK46011.1"/>
    <property type="molecule type" value="Genomic_DNA"/>
</dbReference>